<dbReference type="Pfam" id="PF13187">
    <property type="entry name" value="Fer4_9"/>
    <property type="match status" value="1"/>
</dbReference>
<dbReference type="PROSITE" id="PS00198">
    <property type="entry name" value="4FE4S_FER_1"/>
    <property type="match status" value="1"/>
</dbReference>
<feature type="domain" description="4Fe-4S ferredoxin-type" evidence="1">
    <location>
        <begin position="340"/>
        <end position="368"/>
    </location>
</feature>
<dbReference type="PRINTS" id="PR00069">
    <property type="entry name" value="ALDKETRDTASE"/>
</dbReference>
<dbReference type="GO" id="GO:0016491">
    <property type="term" value="F:oxidoreductase activity"/>
    <property type="evidence" value="ECO:0007669"/>
    <property type="project" value="InterPro"/>
</dbReference>
<dbReference type="EMBL" id="JAIOUQ010000001">
    <property type="protein sequence ID" value="MBZ2164446.1"/>
    <property type="molecule type" value="Genomic_DNA"/>
</dbReference>
<dbReference type="InterPro" id="IPR017896">
    <property type="entry name" value="4Fe4S_Fe-S-bd"/>
</dbReference>
<keyword evidence="3" id="KW-1185">Reference proteome</keyword>
<dbReference type="SUPFAM" id="SSF46548">
    <property type="entry name" value="alpha-helical ferredoxin"/>
    <property type="match status" value="1"/>
</dbReference>
<dbReference type="RefSeq" id="WP_223790132.1">
    <property type="nucleotide sequence ID" value="NZ_JAIOUQ010000001.1"/>
</dbReference>
<dbReference type="Gene3D" id="3.20.20.100">
    <property type="entry name" value="NADP-dependent oxidoreductase domain"/>
    <property type="match status" value="1"/>
</dbReference>
<dbReference type="Proteomes" id="UP000825933">
    <property type="component" value="Unassembled WGS sequence"/>
</dbReference>
<protein>
    <submittedName>
        <fullName evidence="2">Aldo/keto reductase</fullName>
    </submittedName>
</protein>
<reference evidence="3" key="1">
    <citation type="journal article" date="2022" name="Microbiol. Resour. Announc.">
        <title>Draft Genome Sequence of a Methanogenic Archaeon from West Spitsbergen Permafrost.</title>
        <authorList>
            <person name="Trubitsyn V."/>
            <person name="Rivkina E."/>
            <person name="Shcherbakova V."/>
        </authorList>
    </citation>
    <scope>NUCLEOTIDE SEQUENCE [LARGE SCALE GENOMIC DNA]</scope>
    <source>
        <strain evidence="3">VT</strain>
    </source>
</reference>
<dbReference type="PROSITE" id="PS51379">
    <property type="entry name" value="4FE4S_FER_2"/>
    <property type="match status" value="1"/>
</dbReference>
<organism evidence="2 3">
    <name type="scientific">Methanobacterium spitsbergense</name>
    <dbReference type="NCBI Taxonomy" id="2874285"/>
    <lineage>
        <taxon>Archaea</taxon>
        <taxon>Methanobacteriati</taxon>
        <taxon>Methanobacteriota</taxon>
        <taxon>Methanomada group</taxon>
        <taxon>Methanobacteria</taxon>
        <taxon>Methanobacteriales</taxon>
        <taxon>Methanobacteriaceae</taxon>
        <taxon>Methanobacterium</taxon>
    </lineage>
</organism>
<dbReference type="CDD" id="cd19096">
    <property type="entry name" value="AKR_Fe-S_oxidoreductase"/>
    <property type="match status" value="1"/>
</dbReference>
<dbReference type="InterPro" id="IPR017900">
    <property type="entry name" value="4Fe4S_Fe_S_CS"/>
</dbReference>
<dbReference type="PANTHER" id="PTHR43312:SF2">
    <property type="entry name" value="OXIDOREDUCTASE"/>
    <property type="match status" value="1"/>
</dbReference>
<name>A0A8T5UR54_9EURY</name>
<evidence type="ECO:0000259" key="1">
    <source>
        <dbReference type="PROSITE" id="PS51379"/>
    </source>
</evidence>
<accession>A0A8T5UR54</accession>
<sequence length="405" mass="46642">MLYRKVEKNGDELSVLGYGAMRLPSKNGRTDEERSIKQIRYAIDHGVNYIDTAIAYMNEPLVGRALQDGYREKVKIATKLPPWNVKNKEDIENVFKVQLENFNIEYIDYYMLHGLHATNWKKMIELDVLTFLDRIKKAGKIKNAGFSFHGDKDTFKEIVDSYDWDFCMIQYNYLDEENQAGTEGLKYAAQKGLGIIVMEPFRGGNLTRAIPPEVQEIWDKSEVKRTPAEWALRWVLNHPEVTCVLSGMNEEEHIEENLKIADEAVPNSLSKEELDIIGQVRDKYRELMKIGCTGCRYCMPCPSGVDIAKCFEMYDSSKIFPSNKIETQIMYALSLGVIHGKPAYASNCTKCGKCERHCPQELPIMDLLDDVSGDMEGVITKIFPPIFKTYLRFDKYRTDRRARNM</sequence>
<dbReference type="PANTHER" id="PTHR43312">
    <property type="entry name" value="D-THREO-ALDOSE 1-DEHYDROGENASE"/>
    <property type="match status" value="1"/>
</dbReference>
<dbReference type="SUPFAM" id="SSF51430">
    <property type="entry name" value="NAD(P)-linked oxidoreductase"/>
    <property type="match status" value="1"/>
</dbReference>
<evidence type="ECO:0000313" key="3">
    <source>
        <dbReference type="Proteomes" id="UP000825933"/>
    </source>
</evidence>
<comment type="caution">
    <text evidence="2">The sequence shown here is derived from an EMBL/GenBank/DDBJ whole genome shotgun (WGS) entry which is preliminary data.</text>
</comment>
<dbReference type="InterPro" id="IPR023210">
    <property type="entry name" value="NADP_OxRdtase_dom"/>
</dbReference>
<dbReference type="InterPro" id="IPR036812">
    <property type="entry name" value="NAD(P)_OxRdtase_dom_sf"/>
</dbReference>
<dbReference type="InterPro" id="IPR020471">
    <property type="entry name" value="AKR"/>
</dbReference>
<dbReference type="InterPro" id="IPR053135">
    <property type="entry name" value="AKR2_Oxidoreductase"/>
</dbReference>
<dbReference type="Pfam" id="PF00248">
    <property type="entry name" value="Aldo_ket_red"/>
    <property type="match status" value="1"/>
</dbReference>
<evidence type="ECO:0000313" key="2">
    <source>
        <dbReference type="EMBL" id="MBZ2164446.1"/>
    </source>
</evidence>
<gene>
    <name evidence="2" type="ORF">K8N75_00040</name>
</gene>
<dbReference type="AlphaFoldDB" id="A0A8T5UR54"/>
<proteinExistence type="predicted"/>